<evidence type="ECO:0000256" key="3">
    <source>
        <dbReference type="ARBA" id="ARBA00022603"/>
    </source>
</evidence>
<feature type="domain" description="SAM-dependent methyltransferase TRM5/TYW2-type" evidence="8">
    <location>
        <begin position="34"/>
        <end position="291"/>
    </location>
</feature>
<keyword evidence="6" id="KW-0819">tRNA processing</keyword>
<dbReference type="Gene3D" id="3.30.300.110">
    <property type="entry name" value="Met-10+ protein-like domains"/>
    <property type="match status" value="1"/>
</dbReference>
<keyword evidence="3" id="KW-0489">Methyltransferase</keyword>
<sequence>MPGSDPYDSLRAAVSGFLGDGGSEGRLDDLPRRWERFDDVALLPSAAFAHERWDGVRSEGLWRVVAGGLGVARLGRTGEVSGELRQSGVEMLLGEDDWAVRRESGVDYGYRITKCMFSAGNVNERRRMGREARAGEVVVDLYAGIGYYALPVLVHSDAAHVHACEWNPEAVLALDHNLEANGVAERCTIHVGDNQVTSEGLAGVADRVLLGLLPSAEEGYAPALRVLGPEGGTLHVHGLGPAEDHGAWAEQVESALGAMEPGSSLERLALTRVKSHAPHWDHLVLDVSVSRA</sequence>
<dbReference type="CDD" id="cd02440">
    <property type="entry name" value="AdoMet_MTases"/>
    <property type="match status" value="1"/>
</dbReference>
<evidence type="ECO:0000259" key="8">
    <source>
        <dbReference type="PROSITE" id="PS51684"/>
    </source>
</evidence>
<dbReference type="InterPro" id="IPR029063">
    <property type="entry name" value="SAM-dependent_MTases_sf"/>
</dbReference>
<dbReference type="PANTHER" id="PTHR23245">
    <property type="entry name" value="TRNA METHYLTRANSFERASE"/>
    <property type="match status" value="1"/>
</dbReference>
<comment type="catalytic activity">
    <reaction evidence="7">
        <text>4-demethylwyosine(37) in tRNA(Phe) + S-adenosyl-L-methionine = 4-demethyl-7-[(3S)-3-amino-3-carboxypropyl]wyosine(37) in tRNA(Phe) + S-methyl-5'-thioadenosine + H(+)</text>
        <dbReference type="Rhea" id="RHEA:36355"/>
        <dbReference type="Rhea" id="RHEA-COMP:10164"/>
        <dbReference type="Rhea" id="RHEA-COMP:10378"/>
        <dbReference type="ChEBI" id="CHEBI:15378"/>
        <dbReference type="ChEBI" id="CHEBI:17509"/>
        <dbReference type="ChEBI" id="CHEBI:59789"/>
        <dbReference type="ChEBI" id="CHEBI:64315"/>
        <dbReference type="ChEBI" id="CHEBI:73550"/>
        <dbReference type="EC" id="2.5.1.114"/>
    </reaction>
</comment>
<reference evidence="9" key="1">
    <citation type="submission" date="2018-05" db="EMBL/GenBank/DDBJ databases">
        <authorList>
            <person name="Lanie J.A."/>
            <person name="Ng W.-L."/>
            <person name="Kazmierczak K.M."/>
            <person name="Andrzejewski T.M."/>
            <person name="Davidsen T.M."/>
            <person name="Wayne K.J."/>
            <person name="Tettelin H."/>
            <person name="Glass J.I."/>
            <person name="Rusch D."/>
            <person name="Podicherti R."/>
            <person name="Tsui H.-C.T."/>
            <person name="Winkler M.E."/>
        </authorList>
    </citation>
    <scope>NUCLEOTIDE SEQUENCE</scope>
</reference>
<dbReference type="GO" id="GO:0005737">
    <property type="term" value="C:cytoplasm"/>
    <property type="evidence" value="ECO:0007669"/>
    <property type="project" value="TreeGrafter"/>
</dbReference>
<dbReference type="InterPro" id="IPR056744">
    <property type="entry name" value="TRM5/TYW2-like_N"/>
</dbReference>
<dbReference type="Pfam" id="PF25133">
    <property type="entry name" value="TYW2_N_2"/>
    <property type="match status" value="1"/>
</dbReference>
<dbReference type="GO" id="GO:0102522">
    <property type="term" value="F:tRNA 4-demethylwyosine alpha-amino-alpha-carboxypropyltransferase activity"/>
    <property type="evidence" value="ECO:0007669"/>
    <property type="project" value="UniProtKB-EC"/>
</dbReference>
<proteinExistence type="predicted"/>
<keyword evidence="4" id="KW-0808">Transferase</keyword>
<dbReference type="GO" id="GO:0031591">
    <property type="term" value="P:wybutosine biosynthetic process"/>
    <property type="evidence" value="ECO:0007669"/>
    <property type="project" value="TreeGrafter"/>
</dbReference>
<evidence type="ECO:0000256" key="6">
    <source>
        <dbReference type="ARBA" id="ARBA00022694"/>
    </source>
</evidence>
<evidence type="ECO:0000256" key="5">
    <source>
        <dbReference type="ARBA" id="ARBA00022691"/>
    </source>
</evidence>
<evidence type="ECO:0000256" key="2">
    <source>
        <dbReference type="ARBA" id="ARBA00012265"/>
    </source>
</evidence>
<accession>A0A382CD88</accession>
<organism evidence="9">
    <name type="scientific">marine metagenome</name>
    <dbReference type="NCBI Taxonomy" id="408172"/>
    <lineage>
        <taxon>unclassified sequences</taxon>
        <taxon>metagenomes</taxon>
        <taxon>ecological metagenomes</taxon>
    </lineage>
</organism>
<dbReference type="EC" id="2.5.1.114" evidence="2"/>
<dbReference type="PANTHER" id="PTHR23245:SF25">
    <property type="entry name" value="TRNA WYBUTOSINE-SYNTHESIZING PROTEIN 2 HOMOLOG"/>
    <property type="match status" value="1"/>
</dbReference>
<evidence type="ECO:0000313" key="9">
    <source>
        <dbReference type="EMBL" id="SVB23651.1"/>
    </source>
</evidence>
<dbReference type="EMBL" id="UINC01033804">
    <property type="protein sequence ID" value="SVB23651.1"/>
    <property type="molecule type" value="Genomic_DNA"/>
</dbReference>
<dbReference type="GO" id="GO:0008175">
    <property type="term" value="F:tRNA methyltransferase activity"/>
    <property type="evidence" value="ECO:0007669"/>
    <property type="project" value="TreeGrafter"/>
</dbReference>
<dbReference type="PROSITE" id="PS51684">
    <property type="entry name" value="SAM_MT_TRM5_TYW2"/>
    <property type="match status" value="1"/>
</dbReference>
<evidence type="ECO:0000256" key="7">
    <source>
        <dbReference type="ARBA" id="ARBA00049400"/>
    </source>
</evidence>
<protein>
    <recommendedName>
        <fullName evidence="2">tRNA(Phe) (4-demethylwyosine(37)-C(7)) aminocarboxypropyltransferase</fullName>
        <ecNumber evidence="2">2.5.1.114</ecNumber>
    </recommendedName>
</protein>
<evidence type="ECO:0000256" key="4">
    <source>
        <dbReference type="ARBA" id="ARBA00022679"/>
    </source>
</evidence>
<comment type="pathway">
    <text evidence="1">tRNA modification; wybutosine-tRNA(Phe) biosynthesis.</text>
</comment>
<dbReference type="InterPro" id="IPR056743">
    <property type="entry name" value="TRM5-TYW2-like_MTfase"/>
</dbReference>
<dbReference type="InterPro" id="IPR030382">
    <property type="entry name" value="MeTrfase_TRM5/TYW2"/>
</dbReference>
<dbReference type="SUPFAM" id="SSF53335">
    <property type="entry name" value="S-adenosyl-L-methionine-dependent methyltransferases"/>
    <property type="match status" value="1"/>
</dbReference>
<evidence type="ECO:0000256" key="1">
    <source>
        <dbReference type="ARBA" id="ARBA00004797"/>
    </source>
</evidence>
<gene>
    <name evidence="9" type="ORF">METZ01_LOCUS176505</name>
</gene>
<dbReference type="FunFam" id="3.40.50.150:FF:000131">
    <property type="entry name" value="tRNA wybutosine-synthesizing protein 2/3/4"/>
    <property type="match status" value="1"/>
</dbReference>
<keyword evidence="5" id="KW-0949">S-adenosyl-L-methionine</keyword>
<dbReference type="Pfam" id="PF02475">
    <property type="entry name" value="TRM5-TYW2_MTfase"/>
    <property type="match status" value="1"/>
</dbReference>
<dbReference type="Gene3D" id="3.40.50.150">
    <property type="entry name" value="Vaccinia Virus protein VP39"/>
    <property type="match status" value="1"/>
</dbReference>
<dbReference type="AlphaFoldDB" id="A0A382CD88"/>
<name>A0A382CD88_9ZZZZ</name>
<dbReference type="GO" id="GO:0030488">
    <property type="term" value="P:tRNA methylation"/>
    <property type="evidence" value="ECO:0007669"/>
    <property type="project" value="TreeGrafter"/>
</dbReference>